<keyword evidence="5" id="KW-1185">Reference proteome</keyword>
<protein>
    <submittedName>
        <fullName evidence="4">Uncharacterized protein</fullName>
    </submittedName>
</protein>
<dbReference type="EMBL" id="JAEFCI010010253">
    <property type="protein sequence ID" value="KAG5457336.1"/>
    <property type="molecule type" value="Genomic_DNA"/>
</dbReference>
<keyword evidence="3" id="KW-1133">Transmembrane helix</keyword>
<feature type="transmembrane region" description="Helical" evidence="3">
    <location>
        <begin position="70"/>
        <end position="94"/>
    </location>
</feature>
<reference evidence="4 5" key="1">
    <citation type="journal article" name="Sci. Rep.">
        <title>Genome-scale phylogenetic analyses confirm Olpidium as the closest living zoosporic fungus to the non-flagellated, terrestrial fungi.</title>
        <authorList>
            <person name="Chang Y."/>
            <person name="Rochon D."/>
            <person name="Sekimoto S."/>
            <person name="Wang Y."/>
            <person name="Chovatia M."/>
            <person name="Sandor L."/>
            <person name="Salamov A."/>
            <person name="Grigoriev I.V."/>
            <person name="Stajich J.E."/>
            <person name="Spatafora J.W."/>
        </authorList>
    </citation>
    <scope>NUCLEOTIDE SEQUENCE [LARGE SCALE GENOMIC DNA]</scope>
    <source>
        <strain evidence="4">S191</strain>
    </source>
</reference>
<proteinExistence type="predicted"/>
<dbReference type="PANTHER" id="PTHR43086:SF2">
    <property type="entry name" value="HYDROXYSTEROID DEHYDROGENASE-LIKE PROTEIN 1"/>
    <property type="match status" value="1"/>
</dbReference>
<evidence type="ECO:0000256" key="3">
    <source>
        <dbReference type="SAM" id="Phobius"/>
    </source>
</evidence>
<dbReference type="GO" id="GO:0030497">
    <property type="term" value="P:fatty acid elongation"/>
    <property type="evidence" value="ECO:0007669"/>
    <property type="project" value="TreeGrafter"/>
</dbReference>
<comment type="caution">
    <text evidence="4">The sequence shown here is derived from an EMBL/GenBank/DDBJ whole genome shotgun (WGS) entry which is preliminary data.</text>
</comment>
<dbReference type="Proteomes" id="UP000673691">
    <property type="component" value="Unassembled WGS sequence"/>
</dbReference>
<evidence type="ECO:0000313" key="5">
    <source>
        <dbReference type="Proteomes" id="UP000673691"/>
    </source>
</evidence>
<dbReference type="AlphaFoldDB" id="A0A8H7ZQ35"/>
<name>A0A8H7ZQ35_9FUNG</name>
<dbReference type="Pfam" id="PF00106">
    <property type="entry name" value="adh_short"/>
    <property type="match status" value="1"/>
</dbReference>
<keyword evidence="3" id="KW-0472">Membrane</keyword>
<dbReference type="OrthoDB" id="47007at2759"/>
<keyword evidence="3" id="KW-0812">Transmembrane</keyword>
<accession>A0A8H7ZQ35</accession>
<evidence type="ECO:0000256" key="1">
    <source>
        <dbReference type="ARBA" id="ARBA00022857"/>
    </source>
</evidence>
<keyword evidence="1" id="KW-0521">NADP</keyword>
<dbReference type="PRINTS" id="PR00081">
    <property type="entry name" value="GDHRDH"/>
</dbReference>
<evidence type="ECO:0000313" key="4">
    <source>
        <dbReference type="EMBL" id="KAG5457336.1"/>
    </source>
</evidence>
<organism evidence="4 5">
    <name type="scientific">Olpidium bornovanus</name>
    <dbReference type="NCBI Taxonomy" id="278681"/>
    <lineage>
        <taxon>Eukaryota</taxon>
        <taxon>Fungi</taxon>
        <taxon>Fungi incertae sedis</taxon>
        <taxon>Olpidiomycota</taxon>
        <taxon>Olpidiomycotina</taxon>
        <taxon>Olpidiomycetes</taxon>
        <taxon>Olpidiales</taxon>
        <taxon>Olpidiaceae</taxon>
        <taxon>Olpidium</taxon>
    </lineage>
</organism>
<dbReference type="PANTHER" id="PTHR43086">
    <property type="entry name" value="VERY-LONG-CHAIN 3-OXOOACYL-COA REDUCTASE"/>
    <property type="match status" value="1"/>
</dbReference>
<keyword evidence="2" id="KW-0560">Oxidoreductase</keyword>
<dbReference type="InterPro" id="IPR036291">
    <property type="entry name" value="NAD(P)-bd_dom_sf"/>
</dbReference>
<dbReference type="Gene3D" id="3.40.50.720">
    <property type="entry name" value="NAD(P)-binding Rossmann-like Domain"/>
    <property type="match status" value="1"/>
</dbReference>
<dbReference type="GO" id="GO:0016491">
    <property type="term" value="F:oxidoreductase activity"/>
    <property type="evidence" value="ECO:0007669"/>
    <property type="project" value="UniProtKB-KW"/>
</dbReference>
<dbReference type="SUPFAM" id="SSF51735">
    <property type="entry name" value="NAD(P)-binding Rossmann-fold domains"/>
    <property type="match status" value="1"/>
</dbReference>
<dbReference type="GO" id="GO:0005783">
    <property type="term" value="C:endoplasmic reticulum"/>
    <property type="evidence" value="ECO:0007669"/>
    <property type="project" value="TreeGrafter"/>
</dbReference>
<sequence length="288" mass="29746">MATAVGDALRPVWSSAASLLHGVTADLQERLVSAGLAAARPAEAAAGALVVVGGAGGGARRPSPAAVATALAVLGAATLVSWAVSAAGFLSPYVRPSRLRRFNRADKRRPWAVVTGASDGIGKGFAQELAAARFNVVLVARDEAKLADVAREIEYEFPGASTRVLVTDAGRRDQASFLAKLDATVAALPGPVTVLVNNVGRANAHVDVLARQDDYDLADVVVVNDVFPVLITKRLLPTLERNQPSLILNVGSYASETAIPHLAVFCGTKVGTPDETGGPGPRQTPPPL</sequence>
<gene>
    <name evidence="4" type="ORF">BJ554DRAFT_2683</name>
</gene>
<evidence type="ECO:0000256" key="2">
    <source>
        <dbReference type="ARBA" id="ARBA00023002"/>
    </source>
</evidence>
<dbReference type="InterPro" id="IPR002347">
    <property type="entry name" value="SDR_fam"/>
</dbReference>